<feature type="transmembrane region" description="Helical" evidence="4">
    <location>
        <begin position="7"/>
        <end position="25"/>
    </location>
</feature>
<name>A0ABW2ETA2_9BACI</name>
<dbReference type="PANTHER" id="PTHR32347:SF14">
    <property type="entry name" value="EFFLUX SYSTEM COMPONENT YKNX-RELATED"/>
    <property type="match status" value="1"/>
</dbReference>
<evidence type="ECO:0000256" key="3">
    <source>
        <dbReference type="SAM" id="Coils"/>
    </source>
</evidence>
<dbReference type="EMBL" id="JBHSZV010000051">
    <property type="protein sequence ID" value="MFC7063664.1"/>
    <property type="molecule type" value="Genomic_DNA"/>
</dbReference>
<gene>
    <name evidence="7" type="ORF">ACFQIC_17785</name>
</gene>
<feature type="coiled-coil region" evidence="3">
    <location>
        <begin position="178"/>
        <end position="205"/>
    </location>
</feature>
<accession>A0ABW2ETA2</accession>
<reference evidence="8" key="1">
    <citation type="journal article" date="2019" name="Int. J. Syst. Evol. Microbiol.">
        <title>The Global Catalogue of Microorganisms (GCM) 10K type strain sequencing project: providing services to taxonomists for standard genome sequencing and annotation.</title>
        <authorList>
            <consortium name="The Broad Institute Genomics Platform"/>
            <consortium name="The Broad Institute Genome Sequencing Center for Infectious Disease"/>
            <person name="Wu L."/>
            <person name="Ma J."/>
        </authorList>
    </citation>
    <scope>NUCLEOTIDE SEQUENCE [LARGE SCALE GENOMIC DNA]</scope>
    <source>
        <strain evidence="8">CGMCC 4.1621</strain>
    </source>
</reference>
<evidence type="ECO:0000313" key="8">
    <source>
        <dbReference type="Proteomes" id="UP001596410"/>
    </source>
</evidence>
<organism evidence="7 8">
    <name type="scientific">Halobacillus seohaensis</name>
    <dbReference type="NCBI Taxonomy" id="447421"/>
    <lineage>
        <taxon>Bacteria</taxon>
        <taxon>Bacillati</taxon>
        <taxon>Bacillota</taxon>
        <taxon>Bacilli</taxon>
        <taxon>Bacillales</taxon>
        <taxon>Bacillaceae</taxon>
        <taxon>Halobacillus</taxon>
    </lineage>
</organism>
<keyword evidence="8" id="KW-1185">Reference proteome</keyword>
<keyword evidence="4" id="KW-1133">Transmembrane helix</keyword>
<dbReference type="Pfam" id="PF25990">
    <property type="entry name" value="Beta-barrel_YknX"/>
    <property type="match status" value="1"/>
</dbReference>
<proteinExistence type="predicted"/>
<dbReference type="InterPro" id="IPR058639">
    <property type="entry name" value="BSH_YknX-like"/>
</dbReference>
<dbReference type="Pfam" id="PF25984">
    <property type="entry name" value="BSH_YknX"/>
    <property type="match status" value="1"/>
</dbReference>
<dbReference type="Gene3D" id="2.40.30.170">
    <property type="match status" value="1"/>
</dbReference>
<sequence length="421" mass="47652">MKNKNRWIGLGVFLFLACNFFLIYFDSDHNVEQKSYVNEWSGTFSSDIEESLSVRGVFSTEEVTPVYFDEQSGSFQEFFVDVGDQVNNGDELYSYEVLNYQSQEAELERESTKLQEEIDAIDTYLLALENYTIDDSQNNNTFGFNNPFSNDDSQDEVEGFIDNNQDPAEAELIKEEAIADKEKERTQKEAKLAMVEDQLDQLTSTGQTITVTSTFDGVVTDRSEDLNSPLLTLSSSELLVEGKLREKERKMVEEDMKAEITIQDLDDLELQGSMEEIDSFPEDVNVHSSSQYPYEITLTENDEQIRAGYHADVNIITDEVSGALAAFEKVLVTEKNLFAWKMTDQGILEKSLIETGLEEAGIVEISSGLEGQVKLASLPRDQFRDGTPFITPIDLRNLKIDDLFQGSLPMKETILLGLFNR</sequence>
<dbReference type="PANTHER" id="PTHR32347">
    <property type="entry name" value="EFFLUX SYSTEM COMPONENT YKNX-RELATED"/>
    <property type="match status" value="1"/>
</dbReference>
<comment type="caution">
    <text evidence="7">The sequence shown here is derived from an EMBL/GenBank/DDBJ whole genome shotgun (WGS) entry which is preliminary data.</text>
</comment>
<evidence type="ECO:0000259" key="5">
    <source>
        <dbReference type="Pfam" id="PF25984"/>
    </source>
</evidence>
<evidence type="ECO:0000256" key="1">
    <source>
        <dbReference type="ARBA" id="ARBA00004196"/>
    </source>
</evidence>
<dbReference type="InterPro" id="IPR050465">
    <property type="entry name" value="UPF0194_transport"/>
</dbReference>
<keyword evidence="4" id="KW-0812">Transmembrane</keyword>
<comment type="subcellular location">
    <subcellularLocation>
        <location evidence="1">Cell envelope</location>
    </subcellularLocation>
</comment>
<evidence type="ECO:0000256" key="4">
    <source>
        <dbReference type="SAM" id="Phobius"/>
    </source>
</evidence>
<keyword evidence="4" id="KW-0472">Membrane</keyword>
<evidence type="ECO:0000313" key="7">
    <source>
        <dbReference type="EMBL" id="MFC7063664.1"/>
    </source>
</evidence>
<dbReference type="PROSITE" id="PS51257">
    <property type="entry name" value="PROKAR_LIPOPROTEIN"/>
    <property type="match status" value="1"/>
</dbReference>
<protein>
    <submittedName>
        <fullName evidence="7">HlyD family efflux transporter periplasmic adaptor subunit</fullName>
    </submittedName>
</protein>
<evidence type="ECO:0000259" key="6">
    <source>
        <dbReference type="Pfam" id="PF25990"/>
    </source>
</evidence>
<evidence type="ECO:0000256" key="2">
    <source>
        <dbReference type="ARBA" id="ARBA00023054"/>
    </source>
</evidence>
<dbReference type="InterPro" id="IPR058636">
    <property type="entry name" value="Beta-barrel_YknX"/>
</dbReference>
<keyword evidence="2 3" id="KW-0175">Coiled coil</keyword>
<feature type="domain" description="YknX-like beta-barrel" evidence="6">
    <location>
        <begin position="239"/>
        <end position="315"/>
    </location>
</feature>
<dbReference type="RefSeq" id="WP_204711092.1">
    <property type="nucleotide sequence ID" value="NZ_JBHSZV010000051.1"/>
</dbReference>
<feature type="domain" description="YknX-like barrel-sandwich hybrid" evidence="5">
    <location>
        <begin position="66"/>
        <end position="226"/>
    </location>
</feature>
<dbReference type="Proteomes" id="UP001596410">
    <property type="component" value="Unassembled WGS sequence"/>
</dbReference>